<keyword evidence="2" id="KW-1185">Reference proteome</keyword>
<evidence type="ECO:0000313" key="2">
    <source>
        <dbReference type="Proteomes" id="UP000827260"/>
    </source>
</evidence>
<sequence>MTYTQDEIEEFRARWHEYIGGFERLKLAVPAEKMADVTEAQEQLRHAVEDACESFEDEL</sequence>
<proteinExistence type="predicted"/>
<protein>
    <submittedName>
        <fullName evidence="1">Uncharacterized protein</fullName>
    </submittedName>
</protein>
<name>A0AAE8Y184_9CAUD</name>
<dbReference type="EMBL" id="MZ334522">
    <property type="protein sequence ID" value="UBF22783.1"/>
    <property type="molecule type" value="Genomic_DNA"/>
</dbReference>
<dbReference type="Proteomes" id="UP000827260">
    <property type="component" value="Segment"/>
</dbReference>
<accession>A0AAE8Y184</accession>
<reference evidence="1" key="1">
    <citation type="submission" date="2021-05" db="EMBL/GenBank/DDBJ databases">
        <title>Diversity, taxonomy and evolution of archaeal viruses of the class Caudoviricetes.</title>
        <authorList>
            <person name="Liu Y."/>
            <person name="Demina T.A."/>
            <person name="Roux S."/>
            <person name="Aiewsakun P."/>
            <person name="Kazlauskas D."/>
            <person name="Simmonds P."/>
            <person name="Prangishvili D."/>
            <person name="Oksanen H.M."/>
            <person name="Krupovic M."/>
        </authorList>
    </citation>
    <scope>NUCLEOTIDE SEQUENCE</scope>
    <source>
        <strain evidence="1">HRTV-27/27</strain>
    </source>
</reference>
<organism evidence="1 2">
    <name type="scientific">Halorubrum tailed virus 27</name>
    <dbReference type="NCBI Taxonomy" id="2878008"/>
    <lineage>
        <taxon>Viruses</taxon>
        <taxon>Duplodnaviria</taxon>
        <taxon>Heunggongvirae</taxon>
        <taxon>Uroviricota</taxon>
        <taxon>Caudoviricetes</taxon>
        <taxon>Thumleimavirales</taxon>
        <taxon>Hafunaviridae</taxon>
        <taxon>Minorvirus</taxon>
        <taxon>Minorvirus thailandense</taxon>
        <taxon>Minorvirus HRTV27</taxon>
    </lineage>
</organism>
<evidence type="ECO:0000313" key="1">
    <source>
        <dbReference type="EMBL" id="UBF22783.1"/>
    </source>
</evidence>
<gene>
    <name evidence="1" type="ORF">HRTV-27_gp90</name>
</gene>